<proteinExistence type="predicted"/>
<feature type="domain" description="MADF" evidence="1">
    <location>
        <begin position="82"/>
        <end position="121"/>
    </location>
</feature>
<dbReference type="Pfam" id="PF10545">
    <property type="entry name" value="MADF_DNA_bdg"/>
    <property type="match status" value="1"/>
</dbReference>
<name>A0A8J2W335_9NEOP</name>
<protein>
    <submittedName>
        <fullName evidence="2">(African queen) hypothetical protein</fullName>
    </submittedName>
</protein>
<evidence type="ECO:0000313" key="3">
    <source>
        <dbReference type="Proteomes" id="UP000789524"/>
    </source>
</evidence>
<dbReference type="Proteomes" id="UP000789524">
    <property type="component" value="Unassembled WGS sequence"/>
</dbReference>
<dbReference type="OrthoDB" id="6081971at2759"/>
<gene>
    <name evidence="2" type="ORF">DCHRY22_LOCUS6238</name>
</gene>
<comment type="caution">
    <text evidence="2">The sequence shown here is derived from an EMBL/GenBank/DDBJ whole genome shotgun (WGS) entry which is preliminary data.</text>
</comment>
<dbReference type="InterPro" id="IPR006578">
    <property type="entry name" value="MADF-dom"/>
</dbReference>
<sequence length="290" mass="33202">MLENPAEETAHTESGQEYRVPRSAFIRLCRVNNNNAYRGQSDRSVQRGTLRFKSSFHTKTGNVGTPRCLSVLQTRKGKVWIGKWKSLRDNYNKYKKSNESSTGQAYKKYKSWPWASRLSFLDDFNFRRQTESNCENSSANNHTTVALDTENFTMSEKQNTTHSEVTVYGTEPSTQITRKRIKTSSESSDSDKILGYIKNKKKAKLDVVDHIFLSYAQTFKTLPPRMQIMIKLEMASLFARYELQMVEGSNAGASQVVPQSVKERSWSWSSTTNSESEYCDNMSYSSDNSI</sequence>
<evidence type="ECO:0000313" key="2">
    <source>
        <dbReference type="EMBL" id="CAG9565390.1"/>
    </source>
</evidence>
<organism evidence="2 3">
    <name type="scientific">Danaus chrysippus</name>
    <name type="common">African queen</name>
    <dbReference type="NCBI Taxonomy" id="151541"/>
    <lineage>
        <taxon>Eukaryota</taxon>
        <taxon>Metazoa</taxon>
        <taxon>Ecdysozoa</taxon>
        <taxon>Arthropoda</taxon>
        <taxon>Hexapoda</taxon>
        <taxon>Insecta</taxon>
        <taxon>Pterygota</taxon>
        <taxon>Neoptera</taxon>
        <taxon>Endopterygota</taxon>
        <taxon>Lepidoptera</taxon>
        <taxon>Glossata</taxon>
        <taxon>Ditrysia</taxon>
        <taxon>Papilionoidea</taxon>
        <taxon>Nymphalidae</taxon>
        <taxon>Danainae</taxon>
        <taxon>Danaini</taxon>
        <taxon>Danaina</taxon>
        <taxon>Danaus</taxon>
        <taxon>Anosia</taxon>
    </lineage>
</organism>
<keyword evidence="3" id="KW-1185">Reference proteome</keyword>
<accession>A0A8J2W335</accession>
<reference evidence="2" key="1">
    <citation type="submission" date="2021-09" db="EMBL/GenBank/DDBJ databases">
        <authorList>
            <person name="Martin H S."/>
        </authorList>
    </citation>
    <scope>NUCLEOTIDE SEQUENCE</scope>
</reference>
<dbReference type="AlphaFoldDB" id="A0A8J2W335"/>
<dbReference type="EMBL" id="CAKASE010000053">
    <property type="protein sequence ID" value="CAG9565390.1"/>
    <property type="molecule type" value="Genomic_DNA"/>
</dbReference>
<evidence type="ECO:0000259" key="1">
    <source>
        <dbReference type="Pfam" id="PF10545"/>
    </source>
</evidence>